<dbReference type="AlphaFoldDB" id="G2ZVL9"/>
<protein>
    <submittedName>
        <fullName evidence="1">Uncharacterized protein</fullName>
    </submittedName>
</protein>
<reference evidence="1" key="1">
    <citation type="journal article" date="2011" name="PLoS ONE">
        <title>Ralstonia syzygii, the Blood Disease Bacterium and some Asian R. solanacearum strains form a single genomic species despite divergent lifestyles.</title>
        <authorList>
            <person name="Remenant B."/>
            <person name="de Cambiaire J.C."/>
            <person name="Cellier G."/>
            <person name="Jacobs J.M."/>
            <person name="Mangenot S."/>
            <person name="Barbe V."/>
            <person name="Lajus A."/>
            <person name="Vallenet D."/>
            <person name="Medigue C."/>
            <person name="Fegan M."/>
            <person name="Allen C."/>
            <person name="Prior P."/>
        </authorList>
    </citation>
    <scope>NUCLEOTIDE SEQUENCE</scope>
    <source>
        <strain evidence="1">R229</strain>
    </source>
</reference>
<organism evidence="1">
    <name type="scientific">blood disease bacterium R229</name>
    <dbReference type="NCBI Taxonomy" id="741978"/>
    <lineage>
        <taxon>Bacteria</taxon>
        <taxon>Pseudomonadati</taxon>
        <taxon>Pseudomonadota</taxon>
        <taxon>Betaproteobacteria</taxon>
        <taxon>Burkholderiales</taxon>
        <taxon>Burkholderiaceae</taxon>
        <taxon>Ralstonia</taxon>
        <taxon>Ralstonia solanacearum species complex</taxon>
    </lineage>
</organism>
<name>G2ZVL9_9RALS</name>
<accession>G2ZVL9</accession>
<evidence type="ECO:0000313" key="1">
    <source>
        <dbReference type="EMBL" id="CCA83138.1"/>
    </source>
</evidence>
<gene>
    <name evidence="1" type="ORF">BDB_mp60304</name>
</gene>
<sequence>MGQHEAPVVVVMAATCQTLAAAIQYDWAALAGFRGAESAYAGPGNQPRRLPCQLP</sequence>
<proteinExistence type="predicted"/>
<dbReference type="EMBL" id="FR854082">
    <property type="protein sequence ID" value="CCA83138.1"/>
    <property type="molecule type" value="Genomic_DNA"/>
</dbReference>
<reference evidence="1" key="2">
    <citation type="submission" date="2011-04" db="EMBL/GenBank/DDBJ databases">
        <authorList>
            <person name="Genoscope - CEA"/>
        </authorList>
    </citation>
    <scope>NUCLEOTIDE SEQUENCE</scope>
    <source>
        <strain evidence="1">R229</strain>
    </source>
</reference>